<dbReference type="Gene3D" id="1.10.260.40">
    <property type="entry name" value="lambda repressor-like DNA-binding domains"/>
    <property type="match status" value="1"/>
</dbReference>
<dbReference type="PROSITE" id="PS50932">
    <property type="entry name" value="HTH_LACI_2"/>
    <property type="match status" value="1"/>
</dbReference>
<organism evidence="6 7">
    <name type="scientific">Consotaella salsifontis</name>
    <dbReference type="NCBI Taxonomy" id="1365950"/>
    <lineage>
        <taxon>Bacteria</taxon>
        <taxon>Pseudomonadati</taxon>
        <taxon>Pseudomonadota</taxon>
        <taxon>Alphaproteobacteria</taxon>
        <taxon>Hyphomicrobiales</taxon>
        <taxon>Aurantimonadaceae</taxon>
        <taxon>Consotaella</taxon>
    </lineage>
</organism>
<keyword evidence="1" id="KW-0678">Repressor</keyword>
<dbReference type="STRING" id="1365950.SAMN05428963_10948"/>
<dbReference type="InterPro" id="IPR010982">
    <property type="entry name" value="Lambda_DNA-bd_dom_sf"/>
</dbReference>
<reference evidence="7" key="1">
    <citation type="submission" date="2017-02" db="EMBL/GenBank/DDBJ databases">
        <authorList>
            <person name="Varghese N."/>
            <person name="Submissions S."/>
        </authorList>
    </citation>
    <scope>NUCLEOTIDE SEQUENCE [LARGE SCALE GENOMIC DNA]</scope>
    <source>
        <strain evidence="7">USBA 369</strain>
    </source>
</reference>
<dbReference type="PANTHER" id="PTHR30146">
    <property type="entry name" value="LACI-RELATED TRANSCRIPTIONAL REPRESSOR"/>
    <property type="match status" value="1"/>
</dbReference>
<evidence type="ECO:0000256" key="3">
    <source>
        <dbReference type="ARBA" id="ARBA00023125"/>
    </source>
</evidence>
<dbReference type="InterPro" id="IPR001761">
    <property type="entry name" value="Peripla_BP/Lac1_sug-bd_dom"/>
</dbReference>
<dbReference type="RefSeq" id="WP_078708991.1">
    <property type="nucleotide sequence ID" value="NZ_FUXL01000009.1"/>
</dbReference>
<dbReference type="CDD" id="cd01392">
    <property type="entry name" value="HTH_LacI"/>
    <property type="match status" value="1"/>
</dbReference>
<dbReference type="Pfam" id="PF00356">
    <property type="entry name" value="LacI"/>
    <property type="match status" value="1"/>
</dbReference>
<dbReference type="Pfam" id="PF00532">
    <property type="entry name" value="Peripla_BP_1"/>
    <property type="match status" value="1"/>
</dbReference>
<keyword evidence="7" id="KW-1185">Reference proteome</keyword>
<dbReference type="OrthoDB" id="8433438at2"/>
<evidence type="ECO:0000313" key="7">
    <source>
        <dbReference type="Proteomes" id="UP000190135"/>
    </source>
</evidence>
<dbReference type="SUPFAM" id="SSF47413">
    <property type="entry name" value="lambda repressor-like DNA-binding domains"/>
    <property type="match status" value="1"/>
</dbReference>
<proteinExistence type="predicted"/>
<dbReference type="InterPro" id="IPR000843">
    <property type="entry name" value="HTH_LacI"/>
</dbReference>
<evidence type="ECO:0000256" key="4">
    <source>
        <dbReference type="ARBA" id="ARBA00023163"/>
    </source>
</evidence>
<keyword evidence="3" id="KW-0238">DNA-binding</keyword>
<evidence type="ECO:0000259" key="5">
    <source>
        <dbReference type="PROSITE" id="PS50932"/>
    </source>
</evidence>
<dbReference type="GO" id="GO:0003700">
    <property type="term" value="F:DNA-binding transcription factor activity"/>
    <property type="evidence" value="ECO:0007669"/>
    <property type="project" value="TreeGrafter"/>
</dbReference>
<dbReference type="SUPFAM" id="SSF53822">
    <property type="entry name" value="Periplasmic binding protein-like I"/>
    <property type="match status" value="1"/>
</dbReference>
<dbReference type="InterPro" id="IPR028082">
    <property type="entry name" value="Peripla_BP_I"/>
</dbReference>
<dbReference type="GO" id="GO:0000976">
    <property type="term" value="F:transcription cis-regulatory region binding"/>
    <property type="evidence" value="ECO:0007669"/>
    <property type="project" value="TreeGrafter"/>
</dbReference>
<dbReference type="EMBL" id="FUXL01000009">
    <property type="protein sequence ID" value="SKA23915.1"/>
    <property type="molecule type" value="Genomic_DNA"/>
</dbReference>
<evidence type="ECO:0000256" key="1">
    <source>
        <dbReference type="ARBA" id="ARBA00022491"/>
    </source>
</evidence>
<dbReference type="SMART" id="SM00354">
    <property type="entry name" value="HTH_LACI"/>
    <property type="match status" value="1"/>
</dbReference>
<keyword evidence="4" id="KW-0804">Transcription</keyword>
<feature type="domain" description="HTH lacI-type" evidence="5">
    <location>
        <begin position="3"/>
        <end position="60"/>
    </location>
</feature>
<dbReference type="PANTHER" id="PTHR30146:SF45">
    <property type="entry name" value="CATABOLITE REPRESSOR_ACTIVATOR"/>
    <property type="match status" value="1"/>
</dbReference>
<dbReference type="Gene3D" id="3.40.50.2300">
    <property type="match status" value="2"/>
</dbReference>
<protein>
    <submittedName>
        <fullName evidence="6">Transcriptional regulator, LacI family</fullName>
    </submittedName>
</protein>
<dbReference type="Proteomes" id="UP000190135">
    <property type="component" value="Unassembled WGS sequence"/>
</dbReference>
<name>A0A1T4S6Q3_9HYPH</name>
<evidence type="ECO:0000256" key="2">
    <source>
        <dbReference type="ARBA" id="ARBA00023015"/>
    </source>
</evidence>
<dbReference type="AlphaFoldDB" id="A0A1T4S6Q3"/>
<keyword evidence="2" id="KW-0805">Transcription regulation</keyword>
<gene>
    <name evidence="6" type="ORF">SAMN05428963_10948</name>
</gene>
<sequence>MSKTIDEIARETGYSRTTVTLVLKGQADRYRISGRTREIIERYVAEHGYVINQTARNLKLRRSHVIGFVVPDLSNAFFARLMAALEVRCRAEGLVLVTTSTSEEPAIEQRALDNLVTRGVDGLVIAPCCPRGDHALPLRKKRLPLVLIDRVFEGDKAIAILSDHFDSARTITREMIEGGAQDIAFLCGNPANPSIQERIRGFEAALAETAGGTGKGRVIAEGADTIDVGIKLVTRLFAEEGVRPQGILCSSLLILKGALHAIKSRYGRIPAGLVIGTFDYDAILEVLPNTVRAIRQDEQQLADAVFDCLLAQMNGQDAGPSRRIIPTTMIRLGEGALESEAPASPAMAAGPASVERR</sequence>
<evidence type="ECO:0000313" key="6">
    <source>
        <dbReference type="EMBL" id="SKA23915.1"/>
    </source>
</evidence>
<accession>A0A1T4S6Q3</accession>